<protein>
    <submittedName>
        <fullName evidence="6">PnuC-like nicotinamide riboside transporter</fullName>
    </submittedName>
</protein>
<feature type="transmembrane region" description="Helical" evidence="5">
    <location>
        <begin position="51"/>
        <end position="69"/>
    </location>
</feature>
<organism evidence="6 7">
    <name type="scientific">Mycobacterium phage Willis</name>
    <dbReference type="NCBI Taxonomy" id="1486404"/>
    <lineage>
        <taxon>Viruses</taxon>
        <taxon>Duplodnaviria</taxon>
        <taxon>Heunggongvirae</taxon>
        <taxon>Uroviricota</taxon>
        <taxon>Caudoviricetes</taxon>
        <taxon>Ceeclamvirinae</taxon>
        <taxon>Bixzunavirus</taxon>
        <taxon>Bixzunavirus Bxz1</taxon>
    </lineage>
</organism>
<accession>A0A068CC48</accession>
<keyword evidence="2 5" id="KW-0812">Transmembrane</keyword>
<name>A0A068CC48_9CAUD</name>
<sequence>MIDWWWSYLLTAVGVTGIYLTTRKLWWGFALGLVAQVLWAVYAVVTHQYGFLFSVLAYGSVHALGLWRWTRSPAEGSELHPERYFDDKPFWRDPDEETLP</sequence>
<dbReference type="Pfam" id="PF04973">
    <property type="entry name" value="NMN_transporter"/>
    <property type="match status" value="1"/>
</dbReference>
<proteinExistence type="predicted"/>
<evidence type="ECO:0000256" key="4">
    <source>
        <dbReference type="ARBA" id="ARBA00023136"/>
    </source>
</evidence>
<keyword evidence="3 5" id="KW-1133">Transmembrane helix</keyword>
<dbReference type="GO" id="GO:0016020">
    <property type="term" value="C:membrane"/>
    <property type="evidence" value="ECO:0007669"/>
    <property type="project" value="UniProtKB-SubCell"/>
</dbReference>
<evidence type="ECO:0000256" key="3">
    <source>
        <dbReference type="ARBA" id="ARBA00022989"/>
    </source>
</evidence>
<feature type="transmembrane region" description="Helical" evidence="5">
    <location>
        <begin position="27"/>
        <end position="45"/>
    </location>
</feature>
<evidence type="ECO:0000313" key="7">
    <source>
        <dbReference type="Proteomes" id="UP000027390"/>
    </source>
</evidence>
<gene>
    <name evidence="6" type="primary">245</name>
    <name evidence="6" type="ORF">PBI_WILLIS_245</name>
</gene>
<feature type="transmembrane region" description="Helical" evidence="5">
    <location>
        <begin position="6"/>
        <end position="22"/>
    </location>
</feature>
<evidence type="ECO:0000256" key="5">
    <source>
        <dbReference type="SAM" id="Phobius"/>
    </source>
</evidence>
<evidence type="ECO:0000256" key="2">
    <source>
        <dbReference type="ARBA" id="ARBA00022692"/>
    </source>
</evidence>
<keyword evidence="4 5" id="KW-0472">Membrane</keyword>
<dbReference type="Proteomes" id="UP000027390">
    <property type="component" value="Segment"/>
</dbReference>
<evidence type="ECO:0000256" key="1">
    <source>
        <dbReference type="ARBA" id="ARBA00004141"/>
    </source>
</evidence>
<evidence type="ECO:0000313" key="6">
    <source>
        <dbReference type="EMBL" id="AID18291.1"/>
    </source>
</evidence>
<dbReference type="InterPro" id="IPR006419">
    <property type="entry name" value="NMN_transpt_PnuC"/>
</dbReference>
<dbReference type="EMBL" id="KJ595575">
    <property type="protein sequence ID" value="AID18291.1"/>
    <property type="molecule type" value="Genomic_DNA"/>
</dbReference>
<reference evidence="6 7" key="1">
    <citation type="submission" date="2014-03" db="EMBL/GenBank/DDBJ databases">
        <authorList>
            <person name="Churilla B.M."/>
            <person name="Abrahim M.R."/>
            <person name="Burke K.A."/>
            <person name="Yu V.J."/>
            <person name="Adkins N.L."/>
            <person name="Cohen K.L."/>
            <person name="Colicchio M.A."/>
            <person name="Fasoranti T.O."/>
            <person name="Genkil J.S."/>
            <person name="Kramer Z.J."/>
            <person name="Prout A.K."/>
            <person name="Schafer C.E."/>
            <person name="Schwarz A.G."/>
            <person name="Tish M."/>
            <person name="Vispute N."/>
            <person name="Wilkes K.E."/>
            <person name="Williams C.R."/>
            <person name="Xiao X."/>
            <person name="Yoder B.A."/>
            <person name="Lapin J.S."/>
            <person name="Ott C.T."/>
            <person name="Walburn T.D."/>
            <person name="Bradley K.W."/>
            <person name="Clarke D.Q."/>
            <person name="Lewis M.F."/>
            <person name="Barker L.P."/>
            <person name="Bailey C."/>
            <person name="Asai D.J."/>
            <person name="Bowman C.A."/>
            <person name="Russell D.A."/>
            <person name="Pope W.H."/>
            <person name="Jacobs-Sera D."/>
            <person name="Hendrix R.W."/>
            <person name="Hatfull G.F."/>
        </authorList>
    </citation>
    <scope>NUCLEOTIDE SEQUENCE [LARGE SCALE GENOMIC DNA]</scope>
</reference>
<comment type="subcellular location">
    <subcellularLocation>
        <location evidence="1">Membrane</location>
        <topology evidence="1">Multi-pass membrane protein</topology>
    </subcellularLocation>
</comment>
<dbReference type="GO" id="GO:0034257">
    <property type="term" value="F:nicotinamide riboside transmembrane transporter activity"/>
    <property type="evidence" value="ECO:0007669"/>
    <property type="project" value="InterPro"/>
</dbReference>